<feature type="non-terminal residue" evidence="2">
    <location>
        <position position="1"/>
    </location>
</feature>
<dbReference type="EMBL" id="JNBR01001189">
    <property type="protein sequence ID" value="OQR88592.1"/>
    <property type="molecule type" value="Genomic_DNA"/>
</dbReference>
<comment type="caution">
    <text evidence="2">The sequence shown here is derived from an EMBL/GenBank/DDBJ whole genome shotgun (WGS) entry which is preliminary data.</text>
</comment>
<sequence>LDHLIIAVTLSTSPCTSSRGYWRLPRELLTNPVIREAVTAEAEQRLTKMTSRTSTTPPLNIGAMWHGWLKRIKARLQECHRRYIVDTKAILHDHLMRLAVAQRDYQRTGHGAAAVHAAEAALDTATAELRQCTMDVHFDFHANTNEEGSRHFFRRPQGSKVSITKANVDGGVATDAPTVQAVFTAHWQTIMTSPPDLSPPNRARRRAVLRRPTQRLSDADREQLVAPLTPLELRSALKTMDPSKSPGPDGWYAGFFQLAPDVFADIVLLVYQYQLVHRRELLPHQRRSAVTLLFKAGDRGDHSNYRPIALMPVEVKVLPRALARRLAYVAPKLAHRSQARFIPDRRLHDHVVFVQSLQHYCTMEDHDHYATFLAFSKAYDMVYQGFLIDTLHELNIRPVFLSWVALLYRA</sequence>
<dbReference type="AlphaFoldDB" id="A0A1V9YS68"/>
<organism evidence="2 3">
    <name type="scientific">Achlya hypogyna</name>
    <name type="common">Oomycete</name>
    <name type="synonym">Protoachlya hypogyna</name>
    <dbReference type="NCBI Taxonomy" id="1202772"/>
    <lineage>
        <taxon>Eukaryota</taxon>
        <taxon>Sar</taxon>
        <taxon>Stramenopiles</taxon>
        <taxon>Oomycota</taxon>
        <taxon>Saprolegniomycetes</taxon>
        <taxon>Saprolegniales</taxon>
        <taxon>Achlyaceae</taxon>
        <taxon>Achlya</taxon>
    </lineage>
</organism>
<accession>A0A1V9YS68</accession>
<dbReference type="OrthoDB" id="93167at2759"/>
<dbReference type="STRING" id="1202772.A0A1V9YS68"/>
<name>A0A1V9YS68_ACHHY</name>
<dbReference type="Proteomes" id="UP000243579">
    <property type="component" value="Unassembled WGS sequence"/>
</dbReference>
<feature type="domain" description="Reverse transcriptase" evidence="1">
    <location>
        <begin position="302"/>
        <end position="405"/>
    </location>
</feature>
<dbReference type="PANTHER" id="PTHR19446">
    <property type="entry name" value="REVERSE TRANSCRIPTASES"/>
    <property type="match status" value="1"/>
</dbReference>
<dbReference type="InterPro" id="IPR000477">
    <property type="entry name" value="RT_dom"/>
</dbReference>
<dbReference type="Pfam" id="PF00078">
    <property type="entry name" value="RVT_1"/>
    <property type="match status" value="1"/>
</dbReference>
<proteinExistence type="predicted"/>
<reference evidence="2 3" key="1">
    <citation type="journal article" date="2014" name="Genome Biol. Evol.">
        <title>The secreted proteins of Achlya hypogyna and Thraustotheca clavata identify the ancestral oomycete secretome and reveal gene acquisitions by horizontal gene transfer.</title>
        <authorList>
            <person name="Misner I."/>
            <person name="Blouin N."/>
            <person name="Leonard G."/>
            <person name="Richards T.A."/>
            <person name="Lane C.E."/>
        </authorList>
    </citation>
    <scope>NUCLEOTIDE SEQUENCE [LARGE SCALE GENOMIC DNA]</scope>
    <source>
        <strain evidence="2 3">ATCC 48635</strain>
    </source>
</reference>
<protein>
    <recommendedName>
        <fullName evidence="1">Reverse transcriptase domain-containing protein</fullName>
    </recommendedName>
</protein>
<evidence type="ECO:0000313" key="2">
    <source>
        <dbReference type="EMBL" id="OQR88592.1"/>
    </source>
</evidence>
<gene>
    <name evidence="2" type="ORF">ACHHYP_20297</name>
</gene>
<evidence type="ECO:0000313" key="3">
    <source>
        <dbReference type="Proteomes" id="UP000243579"/>
    </source>
</evidence>
<evidence type="ECO:0000259" key="1">
    <source>
        <dbReference type="Pfam" id="PF00078"/>
    </source>
</evidence>
<keyword evidence="3" id="KW-1185">Reference proteome</keyword>